<evidence type="ECO:0000313" key="1">
    <source>
        <dbReference type="EMBL" id="QOT71867.1"/>
    </source>
</evidence>
<dbReference type="RefSeq" id="WP_040261443.1">
    <property type="nucleotide sequence ID" value="NZ_BATN01000033.1"/>
</dbReference>
<reference evidence="2" key="1">
    <citation type="submission" date="2020-08" db="EMBL/GenBank/DDBJ databases">
        <title>Complete genome sequence of Sphingobium barthaii strain KK22, a high-molecular-weight polycyclic aromatic hydrocarbon-degrading soil bacterium.</title>
        <authorList>
            <person name="Mori J.F."/>
            <person name="Kanaly R.A."/>
        </authorList>
    </citation>
    <scope>NUCLEOTIDE SEQUENCE [LARGE SCALE GENOMIC DNA]</scope>
    <source>
        <strain evidence="2">KK22</strain>
    </source>
</reference>
<protein>
    <submittedName>
        <fullName evidence="1">Uncharacterized protein</fullName>
    </submittedName>
</protein>
<proteinExistence type="predicted"/>
<gene>
    <name evidence="1" type="ORF">H5V43_01425</name>
</gene>
<accession>A0A7M2GHZ8</accession>
<dbReference type="Proteomes" id="UP000593663">
    <property type="component" value="Chromosome 1"/>
</dbReference>
<sequence>MNGLQKFGIRSSDDIALNESADDLERDIRAVPGLADLLKDDCMSFHLGHAMINSVVRNLNSPKFLDLSSDAIGQMLANLRERSENCLFFMFILGCHKDAISMEPDSFLQKAGWSILRGDDELIFYEAWLAAGKKWTA</sequence>
<evidence type="ECO:0000313" key="2">
    <source>
        <dbReference type="Proteomes" id="UP000593663"/>
    </source>
</evidence>
<name>A0A7M2GHZ8_SPHSA</name>
<dbReference type="KEGG" id="sbar:H5V43_01425"/>
<organism evidence="1 2">
    <name type="scientific">Sphingobium fuliginis (strain ATCC 27551)</name>
    <dbReference type="NCBI Taxonomy" id="336203"/>
    <lineage>
        <taxon>Bacteria</taxon>
        <taxon>Pseudomonadati</taxon>
        <taxon>Pseudomonadota</taxon>
        <taxon>Alphaproteobacteria</taxon>
        <taxon>Sphingomonadales</taxon>
        <taxon>Sphingomonadaceae</taxon>
        <taxon>Sphingobium</taxon>
    </lineage>
</organism>
<dbReference type="EMBL" id="CP060035">
    <property type="protein sequence ID" value="QOT71867.1"/>
    <property type="molecule type" value="Genomic_DNA"/>
</dbReference>
<dbReference type="AlphaFoldDB" id="A0A7M2GHZ8"/>